<proteinExistence type="inferred from homology"/>
<dbReference type="OrthoDB" id="9809164at2"/>
<dbReference type="AlphaFoldDB" id="J3Z571"/>
<evidence type="ECO:0000256" key="6">
    <source>
        <dbReference type="ARBA" id="ARBA00023288"/>
    </source>
</evidence>
<evidence type="ECO:0000256" key="9">
    <source>
        <dbReference type="SAM" id="SignalP"/>
    </source>
</evidence>
<dbReference type="InterPro" id="IPR039001">
    <property type="entry name" value="Pal"/>
</dbReference>
<dbReference type="PROSITE" id="PS51257">
    <property type="entry name" value="PROKAR_LIPOPROTEIN"/>
    <property type="match status" value="1"/>
</dbReference>
<evidence type="ECO:0000259" key="10">
    <source>
        <dbReference type="PROSITE" id="PS51123"/>
    </source>
</evidence>
<dbReference type="InterPro" id="IPR050330">
    <property type="entry name" value="Bact_OuterMem_StrucFunc"/>
</dbReference>
<dbReference type="InterPro" id="IPR006664">
    <property type="entry name" value="OMP_bac"/>
</dbReference>
<evidence type="ECO:0000256" key="4">
    <source>
        <dbReference type="ARBA" id="ARBA00023139"/>
    </source>
</evidence>
<dbReference type="NCBIfam" id="TIGR02802">
    <property type="entry name" value="Pal_lipo"/>
    <property type="match status" value="1"/>
</dbReference>
<dbReference type="InterPro" id="IPR006690">
    <property type="entry name" value="OMPA-like_CS"/>
</dbReference>
<comment type="subcellular location">
    <subcellularLocation>
        <location evidence="8">Cell outer membrane</location>
        <topology evidence="8">Lipid-anchor</topology>
    </subcellularLocation>
</comment>
<dbReference type="HAMAP" id="MF_02204">
    <property type="entry name" value="Pal"/>
    <property type="match status" value="1"/>
</dbReference>
<evidence type="ECO:0000256" key="1">
    <source>
        <dbReference type="ARBA" id="ARBA00022618"/>
    </source>
</evidence>
<dbReference type="PANTHER" id="PTHR30329:SF21">
    <property type="entry name" value="LIPOPROTEIN YIAD-RELATED"/>
    <property type="match status" value="1"/>
</dbReference>
<dbReference type="PANTHER" id="PTHR30329">
    <property type="entry name" value="STATOR ELEMENT OF FLAGELLAR MOTOR COMPLEX"/>
    <property type="match status" value="1"/>
</dbReference>
<keyword evidence="1 8" id="KW-0132">Cell division</keyword>
<dbReference type="PATRIC" id="fig|134287.3.peg.137"/>
<dbReference type="InterPro" id="IPR006665">
    <property type="entry name" value="OmpA-like"/>
</dbReference>
<feature type="signal peptide" evidence="9">
    <location>
        <begin position="1"/>
        <end position="20"/>
    </location>
</feature>
<keyword evidence="4 8" id="KW-0564">Palmitate</keyword>
<keyword evidence="5 8" id="KW-0998">Cell outer membrane</keyword>
<dbReference type="RefSeq" id="WP_014888756.1">
    <property type="nucleotide sequence ID" value="NC_018420.1"/>
</dbReference>
<feature type="domain" description="OmpA-like" evidence="10">
    <location>
        <begin position="57"/>
        <end position="170"/>
    </location>
</feature>
<protein>
    <recommendedName>
        <fullName evidence="8">Peptidoglycan-associated lipoprotein</fullName>
        <shortName evidence="8">PAL</shortName>
    </recommendedName>
</protein>
<dbReference type="Pfam" id="PF00691">
    <property type="entry name" value="OmpA"/>
    <property type="match status" value="1"/>
</dbReference>
<evidence type="ECO:0000313" key="11">
    <source>
        <dbReference type="EMBL" id="AFP85459.1"/>
    </source>
</evidence>
<dbReference type="InterPro" id="IPR036737">
    <property type="entry name" value="OmpA-like_sf"/>
</dbReference>
<dbReference type="EMBL" id="CP003547">
    <property type="protein sequence ID" value="AFP85459.1"/>
    <property type="molecule type" value="Genomic_DNA"/>
</dbReference>
<evidence type="ECO:0000256" key="8">
    <source>
        <dbReference type="HAMAP-Rule" id="MF_02204"/>
    </source>
</evidence>
<evidence type="ECO:0000256" key="3">
    <source>
        <dbReference type="ARBA" id="ARBA00023136"/>
    </source>
</evidence>
<reference evidence="11 12" key="1">
    <citation type="journal article" date="2012" name="Mol. Biol. Evol.">
        <title>Genome reduction and co-evolution between the primary and secondary bacterial symbionts of psyllids.</title>
        <authorList>
            <person name="Sloan D.B."/>
            <person name="Moran N.A."/>
        </authorList>
    </citation>
    <scope>NUCLEOTIDE SEQUENCE [LARGE SCALE GENOMIC DNA]</scope>
    <source>
        <strain evidence="11">Hcub_S</strain>
    </source>
</reference>
<dbReference type="CDD" id="cd07185">
    <property type="entry name" value="OmpA_C-like"/>
    <property type="match status" value="1"/>
</dbReference>
<accession>J3Z571</accession>
<dbReference type="PROSITE" id="PS51123">
    <property type="entry name" value="OMPA_2"/>
    <property type="match status" value="1"/>
</dbReference>
<evidence type="ECO:0000256" key="2">
    <source>
        <dbReference type="ARBA" id="ARBA00022729"/>
    </source>
</evidence>
<dbReference type="STRING" id="134287.A35E_00146"/>
<sequence length="170" mass="19604" precursor="true">MQLKKVLKKIIMVLPVMAIAACSSYKNVNNEDKLEIESNINREENAITSISDQDAFLQKQDVQKNNIVYFEFNKYDIRPEDTHILDMHADFLRTKPNCTITIEGHTDERGTPEYNIALGERRANAVKMYLQTQGISEDRMTIISYGKDKQLAIGHEESSYAKNRRSVILY</sequence>
<dbReference type="PRINTS" id="PR01021">
    <property type="entry name" value="OMPADOMAIN"/>
</dbReference>
<dbReference type="HOGENOM" id="CLU_016890_9_4_6"/>
<dbReference type="Gene3D" id="3.30.1330.60">
    <property type="entry name" value="OmpA-like domain"/>
    <property type="match status" value="1"/>
</dbReference>
<keyword evidence="7 8" id="KW-0131">Cell cycle</keyword>
<feature type="chain" id="PRO_5003777625" description="Peptidoglycan-associated lipoprotein" evidence="9">
    <location>
        <begin position="21"/>
        <end position="170"/>
    </location>
</feature>
<gene>
    <name evidence="8" type="primary">pal</name>
    <name evidence="11" type="ORF">A35E_00146</name>
</gene>
<dbReference type="KEGG" id="sehc:A35E_00146"/>
<dbReference type="Proteomes" id="UP000003937">
    <property type="component" value="Chromosome"/>
</dbReference>
<comment type="function">
    <text evidence="8">Part of the Tol-Pal system, which plays a role in outer membrane invagination during cell division and is important for maintaining outer membrane integrity.</text>
</comment>
<dbReference type="InterPro" id="IPR014169">
    <property type="entry name" value="Pal_lipo_C"/>
</dbReference>
<dbReference type="GO" id="GO:0051301">
    <property type="term" value="P:cell division"/>
    <property type="evidence" value="ECO:0007669"/>
    <property type="project" value="UniProtKB-UniRule"/>
</dbReference>
<keyword evidence="12" id="KW-1185">Reference proteome</keyword>
<comment type="subunit">
    <text evidence="8">The Tol-Pal system is composed of five core proteins: the inner membrane proteins TolA, TolQ and TolR, the periplasmic protein TolB and the outer membrane protein Pal. They form a network linking the inner and outer membranes and the peptidoglycan layer.</text>
</comment>
<comment type="similarity">
    <text evidence="8">Belongs to the Pal lipoprotein family.</text>
</comment>
<name>J3Z571_9ENTR</name>
<organism evidence="11 12">
    <name type="scientific">secondary endosymbiont of Heteropsylla cubana</name>
    <dbReference type="NCBI Taxonomy" id="134287"/>
    <lineage>
        <taxon>Bacteria</taxon>
        <taxon>Pseudomonadati</taxon>
        <taxon>Pseudomonadota</taxon>
        <taxon>Gammaproteobacteria</taxon>
        <taxon>Enterobacterales</taxon>
        <taxon>Enterobacteriaceae</taxon>
        <taxon>aphid secondary symbionts</taxon>
    </lineage>
</organism>
<keyword evidence="6 8" id="KW-0449">Lipoprotein</keyword>
<keyword evidence="3 8" id="KW-0472">Membrane</keyword>
<evidence type="ECO:0000256" key="5">
    <source>
        <dbReference type="ARBA" id="ARBA00023237"/>
    </source>
</evidence>
<keyword evidence="2 8" id="KW-0732">Signal</keyword>
<dbReference type="PROSITE" id="PS01068">
    <property type="entry name" value="OMPA_1"/>
    <property type="match status" value="1"/>
</dbReference>
<dbReference type="SUPFAM" id="SSF103088">
    <property type="entry name" value="OmpA-like"/>
    <property type="match status" value="1"/>
</dbReference>
<dbReference type="GO" id="GO:0009279">
    <property type="term" value="C:cell outer membrane"/>
    <property type="evidence" value="ECO:0007669"/>
    <property type="project" value="UniProtKB-SubCell"/>
</dbReference>
<evidence type="ECO:0000313" key="12">
    <source>
        <dbReference type="Proteomes" id="UP000003937"/>
    </source>
</evidence>
<evidence type="ECO:0000256" key="7">
    <source>
        <dbReference type="ARBA" id="ARBA00023306"/>
    </source>
</evidence>